<gene>
    <name evidence="1" type="ORF">L2E82_41459</name>
</gene>
<reference evidence="2" key="1">
    <citation type="journal article" date="2022" name="Mol. Ecol. Resour.">
        <title>The genomes of chicory, endive, great burdock and yacon provide insights into Asteraceae palaeo-polyploidization history and plant inulin production.</title>
        <authorList>
            <person name="Fan W."/>
            <person name="Wang S."/>
            <person name="Wang H."/>
            <person name="Wang A."/>
            <person name="Jiang F."/>
            <person name="Liu H."/>
            <person name="Zhao H."/>
            <person name="Xu D."/>
            <person name="Zhang Y."/>
        </authorList>
    </citation>
    <scope>NUCLEOTIDE SEQUENCE [LARGE SCALE GENOMIC DNA]</scope>
    <source>
        <strain evidence="2">cv. Punajuju</strain>
    </source>
</reference>
<evidence type="ECO:0000313" key="1">
    <source>
        <dbReference type="EMBL" id="KAI3711401.1"/>
    </source>
</evidence>
<dbReference type="EMBL" id="CM042015">
    <property type="protein sequence ID" value="KAI3711401.1"/>
    <property type="molecule type" value="Genomic_DNA"/>
</dbReference>
<comment type="caution">
    <text evidence="1">The sequence shown here is derived from an EMBL/GenBank/DDBJ whole genome shotgun (WGS) entry which is preliminary data.</text>
</comment>
<keyword evidence="2" id="KW-1185">Reference proteome</keyword>
<reference evidence="1 2" key="2">
    <citation type="journal article" date="2022" name="Mol. Ecol. Resour.">
        <title>The genomes of chicory, endive, great burdock and yacon provide insights into Asteraceae paleo-polyploidization history and plant inulin production.</title>
        <authorList>
            <person name="Fan W."/>
            <person name="Wang S."/>
            <person name="Wang H."/>
            <person name="Wang A."/>
            <person name="Jiang F."/>
            <person name="Liu H."/>
            <person name="Zhao H."/>
            <person name="Xu D."/>
            <person name="Zhang Y."/>
        </authorList>
    </citation>
    <scope>NUCLEOTIDE SEQUENCE [LARGE SCALE GENOMIC DNA]</scope>
    <source>
        <strain evidence="2">cv. Punajuju</strain>
        <tissue evidence="1">Leaves</tissue>
    </source>
</reference>
<name>A0ACB9APH7_CICIN</name>
<sequence length="103" mass="11807">MKSLHRKDGEMVRAKREGHSNNWYDVSKYWDDCSSSIKSYGKSGRLAVWEIMGSWGIVSKIPSRHQEWFQINLRPSFPGLSSSSVEGNLGVEGVNVERHRRGR</sequence>
<organism evidence="1 2">
    <name type="scientific">Cichorium intybus</name>
    <name type="common">Chicory</name>
    <dbReference type="NCBI Taxonomy" id="13427"/>
    <lineage>
        <taxon>Eukaryota</taxon>
        <taxon>Viridiplantae</taxon>
        <taxon>Streptophyta</taxon>
        <taxon>Embryophyta</taxon>
        <taxon>Tracheophyta</taxon>
        <taxon>Spermatophyta</taxon>
        <taxon>Magnoliopsida</taxon>
        <taxon>eudicotyledons</taxon>
        <taxon>Gunneridae</taxon>
        <taxon>Pentapetalae</taxon>
        <taxon>asterids</taxon>
        <taxon>campanulids</taxon>
        <taxon>Asterales</taxon>
        <taxon>Asteraceae</taxon>
        <taxon>Cichorioideae</taxon>
        <taxon>Cichorieae</taxon>
        <taxon>Cichoriinae</taxon>
        <taxon>Cichorium</taxon>
    </lineage>
</organism>
<evidence type="ECO:0000313" key="2">
    <source>
        <dbReference type="Proteomes" id="UP001055811"/>
    </source>
</evidence>
<protein>
    <submittedName>
        <fullName evidence="1">Uncharacterized protein</fullName>
    </submittedName>
</protein>
<accession>A0ACB9APH7</accession>
<proteinExistence type="predicted"/>
<dbReference type="Proteomes" id="UP001055811">
    <property type="component" value="Linkage Group LG07"/>
</dbReference>